<sequence>DDVFNYSAALLSEGLFFMNFLDAVSEGDGQRIMRQYNYLMLLCKADDPHSTKYALESLCQLLLVNGLSQKESEIFVWNRTVNNHGGLRNNIRHDLEVEPNLSEKAVSRICHAEKPVRNISGKVDRLLQRFIRSGKHIQRFPVVDLDVLLKKLNEREVFKYHEGRSYRHIKSFERDALVNLDMSKMYAWLNDHKKKFSSGVTAR</sequence>
<organism evidence="1 2">
    <name type="scientific">Porites evermanni</name>
    <dbReference type="NCBI Taxonomy" id="104178"/>
    <lineage>
        <taxon>Eukaryota</taxon>
        <taxon>Metazoa</taxon>
        <taxon>Cnidaria</taxon>
        <taxon>Anthozoa</taxon>
        <taxon>Hexacorallia</taxon>
        <taxon>Scleractinia</taxon>
        <taxon>Fungiina</taxon>
        <taxon>Poritidae</taxon>
        <taxon>Porites</taxon>
    </lineage>
</organism>
<name>A0ABN8LZC7_9CNID</name>
<evidence type="ECO:0000313" key="1">
    <source>
        <dbReference type="EMBL" id="CAH3020972.1"/>
    </source>
</evidence>
<proteinExistence type="predicted"/>
<reference evidence="1 2" key="1">
    <citation type="submission" date="2022-05" db="EMBL/GenBank/DDBJ databases">
        <authorList>
            <consortium name="Genoscope - CEA"/>
            <person name="William W."/>
        </authorList>
    </citation>
    <scope>NUCLEOTIDE SEQUENCE [LARGE SCALE GENOMIC DNA]</scope>
</reference>
<evidence type="ECO:0000313" key="2">
    <source>
        <dbReference type="Proteomes" id="UP001159427"/>
    </source>
</evidence>
<gene>
    <name evidence="1" type="ORF">PEVE_00009391</name>
</gene>
<dbReference type="EMBL" id="CALNXI010000165">
    <property type="protein sequence ID" value="CAH3020972.1"/>
    <property type="molecule type" value="Genomic_DNA"/>
</dbReference>
<feature type="non-terminal residue" evidence="1">
    <location>
        <position position="1"/>
    </location>
</feature>
<dbReference type="Proteomes" id="UP001159427">
    <property type="component" value="Unassembled WGS sequence"/>
</dbReference>
<comment type="caution">
    <text evidence="1">The sequence shown here is derived from an EMBL/GenBank/DDBJ whole genome shotgun (WGS) entry which is preliminary data.</text>
</comment>
<keyword evidence="2" id="KW-1185">Reference proteome</keyword>
<accession>A0ABN8LZC7</accession>
<protein>
    <submittedName>
        <fullName evidence="1">Uncharacterized protein</fullName>
    </submittedName>
</protein>